<evidence type="ECO:0008006" key="4">
    <source>
        <dbReference type="Google" id="ProtNLM"/>
    </source>
</evidence>
<evidence type="ECO:0000313" key="2">
    <source>
        <dbReference type="EMBL" id="TCD12306.1"/>
    </source>
</evidence>
<dbReference type="AlphaFoldDB" id="A0A4R0P8I5"/>
<organism evidence="2 3">
    <name type="scientific">Oricola cellulosilytica</name>
    <dbReference type="NCBI Taxonomy" id="1429082"/>
    <lineage>
        <taxon>Bacteria</taxon>
        <taxon>Pseudomonadati</taxon>
        <taxon>Pseudomonadota</taxon>
        <taxon>Alphaproteobacteria</taxon>
        <taxon>Hyphomicrobiales</taxon>
        <taxon>Ahrensiaceae</taxon>
        <taxon>Oricola</taxon>
    </lineage>
</organism>
<reference evidence="2 3" key="1">
    <citation type="journal article" date="2015" name="Antonie Van Leeuwenhoek">
        <title>Oricola cellulosilytica gen. nov., sp. nov., a cellulose-degrading bacterium of the family Phyllobacteriaceae isolated from surface seashore water, and emended descriptions of Mesorhizobium loti and Phyllobacterium myrsinacearum.</title>
        <authorList>
            <person name="Hameed A."/>
            <person name="Shahina M."/>
            <person name="Lai W.A."/>
            <person name="Lin S.Y."/>
            <person name="Young L.S."/>
            <person name="Liu Y.C."/>
            <person name="Hsu Y.H."/>
            <person name="Young C.C."/>
        </authorList>
    </citation>
    <scope>NUCLEOTIDE SEQUENCE [LARGE SCALE GENOMIC DNA]</scope>
    <source>
        <strain evidence="2 3">KCTC 52183</strain>
    </source>
</reference>
<evidence type="ECO:0000313" key="3">
    <source>
        <dbReference type="Proteomes" id="UP000291301"/>
    </source>
</evidence>
<evidence type="ECO:0000256" key="1">
    <source>
        <dbReference type="SAM" id="MobiDB-lite"/>
    </source>
</evidence>
<feature type="compositionally biased region" description="Low complexity" evidence="1">
    <location>
        <begin position="68"/>
        <end position="82"/>
    </location>
</feature>
<comment type="caution">
    <text evidence="2">The sequence shown here is derived from an EMBL/GenBank/DDBJ whole genome shotgun (WGS) entry which is preliminary data.</text>
</comment>
<dbReference type="Proteomes" id="UP000291301">
    <property type="component" value="Unassembled WGS sequence"/>
</dbReference>
<protein>
    <recommendedName>
        <fullName evidence="4">DUF2188 domain-containing protein</fullName>
    </recommendedName>
</protein>
<feature type="compositionally biased region" description="Acidic residues" evidence="1">
    <location>
        <begin position="48"/>
        <end position="60"/>
    </location>
</feature>
<proteinExistence type="predicted"/>
<dbReference type="RefSeq" id="WP_131570377.1">
    <property type="nucleotide sequence ID" value="NZ_JAINFK010000005.1"/>
</dbReference>
<keyword evidence="3" id="KW-1185">Reference proteome</keyword>
<accession>A0A4R0P8I5</accession>
<gene>
    <name evidence="2" type="ORF">E0D97_14900</name>
</gene>
<sequence>MTSEEKYEIVERDGGWAFRVGERYSTVYATRQDAETAAREDQSTELPHDEDDGELQEGLEDTFPASDPVSVTSTSTPGKPSH</sequence>
<name>A0A4R0P8I5_9HYPH</name>
<feature type="region of interest" description="Disordered" evidence="1">
    <location>
        <begin position="31"/>
        <end position="82"/>
    </location>
</feature>
<dbReference type="EMBL" id="SJST01000007">
    <property type="protein sequence ID" value="TCD12306.1"/>
    <property type="molecule type" value="Genomic_DNA"/>
</dbReference>
<feature type="compositionally biased region" description="Basic and acidic residues" evidence="1">
    <location>
        <begin position="32"/>
        <end position="42"/>
    </location>
</feature>